<feature type="transmembrane region" description="Helical" evidence="2">
    <location>
        <begin position="55"/>
        <end position="77"/>
    </location>
</feature>
<feature type="compositionally biased region" description="Polar residues" evidence="1">
    <location>
        <begin position="587"/>
        <end position="599"/>
    </location>
</feature>
<dbReference type="Gene3D" id="1.20.120.20">
    <property type="entry name" value="Apolipoprotein"/>
    <property type="match status" value="1"/>
</dbReference>
<proteinExistence type="predicted"/>
<dbReference type="Proteomes" id="UP000741863">
    <property type="component" value="Unassembled WGS sequence"/>
</dbReference>
<keyword evidence="2" id="KW-0472">Membrane</keyword>
<organism evidence="3 4">
    <name type="scientific">Geomicrobium sediminis</name>
    <dbReference type="NCBI Taxonomy" id="1347788"/>
    <lineage>
        <taxon>Bacteria</taxon>
        <taxon>Bacillati</taxon>
        <taxon>Bacillota</taxon>
        <taxon>Bacilli</taxon>
        <taxon>Bacillales</taxon>
        <taxon>Geomicrobium</taxon>
    </lineage>
</organism>
<evidence type="ECO:0000313" key="3">
    <source>
        <dbReference type="EMBL" id="MBM7631097.1"/>
    </source>
</evidence>
<name>A0ABS2P738_9BACL</name>
<feature type="region of interest" description="Disordered" evidence="1">
    <location>
        <begin position="580"/>
        <end position="599"/>
    </location>
</feature>
<sequence length="634" mass="68786">MSSYEFGAKFTIKDEYSQPLKDANEQLKGTEDAAKKGGKGVDGIKKKMQGGIKTAAKWGAGIAAAGTAVVVGGVAMANQFSKTANKIDQASIKAGLHTDTLQEMQYALGQTGMGTRDVERTFERLTQRMGRAASGNEKYGKALENVGVNLADVKDGTVTTEEAFVQAIDTLHGMENAMERSDAAGDLFGTTLGRKLLPAIEEGGDALEALREEAHLFGAVIDEDAIEAGKLWGQSMDQVKTILSGVGTTLATTALPYLQRFLDYGIEHIPKIQEFMSNAMERVGSVFSWIGETGVSIFHSIRDAIQDNMPSFDLIKDQAQTFGEMLVNAWEGAQPYIEWFIDEGIPKGVEVLSDIVDSAMDLYHTIVDNWGMIEPFVIGIVTAFTAWRAITAAHAAVTGTMTAAQWALNAAMTANPIGIVVAAIGILIGIGILLWQNWDTIREKAGELWDRIRETWDNIRNRTSEIWNNVKDAISDAMVSALASVTSFFQPLLDFISNVRSAWDRLTSAFSNFSMPDIGLPKWMGGDGLLSFDVGTNAVPHDMIAQIHKGEMIVPAKQSAELRKQGVTIDNITDMSRVVRGKKEQSEPTSQVKSVQAPNKTGSGNSFNFYINGLSVDEVLNELVPKLKLALANM</sequence>
<keyword evidence="2" id="KW-0812">Transmembrane</keyword>
<evidence type="ECO:0000256" key="2">
    <source>
        <dbReference type="SAM" id="Phobius"/>
    </source>
</evidence>
<keyword evidence="2" id="KW-1133">Transmembrane helix</keyword>
<dbReference type="EMBL" id="JAFBEC010000001">
    <property type="protein sequence ID" value="MBM7631097.1"/>
    <property type="molecule type" value="Genomic_DNA"/>
</dbReference>
<gene>
    <name evidence="3" type="ORF">JOD17_000188</name>
</gene>
<comment type="caution">
    <text evidence="3">The sequence shown here is derived from an EMBL/GenBank/DDBJ whole genome shotgun (WGS) entry which is preliminary data.</text>
</comment>
<evidence type="ECO:0000256" key="1">
    <source>
        <dbReference type="SAM" id="MobiDB-lite"/>
    </source>
</evidence>
<accession>A0ABS2P738</accession>
<protein>
    <submittedName>
        <fullName evidence="3">Phage-related minor tail protein</fullName>
    </submittedName>
</protein>
<evidence type="ECO:0000313" key="4">
    <source>
        <dbReference type="Proteomes" id="UP000741863"/>
    </source>
</evidence>
<feature type="transmembrane region" description="Helical" evidence="2">
    <location>
        <begin position="417"/>
        <end position="435"/>
    </location>
</feature>
<keyword evidence="4" id="KW-1185">Reference proteome</keyword>
<reference evidence="3 4" key="1">
    <citation type="submission" date="2021-01" db="EMBL/GenBank/DDBJ databases">
        <title>Genomic Encyclopedia of Type Strains, Phase IV (KMG-IV): sequencing the most valuable type-strain genomes for metagenomic binning, comparative biology and taxonomic classification.</title>
        <authorList>
            <person name="Goeker M."/>
        </authorList>
    </citation>
    <scope>NUCLEOTIDE SEQUENCE [LARGE SCALE GENOMIC DNA]</scope>
    <source>
        <strain evidence="3 4">DSM 25540</strain>
    </source>
</reference>
<dbReference type="RefSeq" id="WP_204695289.1">
    <property type="nucleotide sequence ID" value="NZ_JAFBEC010000001.1"/>
</dbReference>